<dbReference type="EMBL" id="JAHWGI010001149">
    <property type="protein sequence ID" value="KAK3923779.1"/>
    <property type="molecule type" value="Genomic_DNA"/>
</dbReference>
<dbReference type="Gene3D" id="1.25.40.90">
    <property type="match status" value="1"/>
</dbReference>
<feature type="compositionally biased region" description="Basic and acidic residues" evidence="1">
    <location>
        <begin position="337"/>
        <end position="384"/>
    </location>
</feature>
<feature type="compositionally biased region" description="Polar residues" evidence="1">
    <location>
        <begin position="1245"/>
        <end position="1258"/>
    </location>
</feature>
<dbReference type="PROSITE" id="PS51391">
    <property type="entry name" value="CID"/>
    <property type="match status" value="1"/>
</dbReference>
<feature type="compositionally biased region" description="Low complexity" evidence="1">
    <location>
        <begin position="517"/>
        <end position="531"/>
    </location>
</feature>
<feature type="compositionally biased region" description="Low complexity" evidence="1">
    <location>
        <begin position="439"/>
        <end position="450"/>
    </location>
</feature>
<feature type="compositionally biased region" description="Acidic residues" evidence="1">
    <location>
        <begin position="1520"/>
        <end position="1529"/>
    </location>
</feature>
<dbReference type="GO" id="GO:0003729">
    <property type="term" value="F:mRNA binding"/>
    <property type="evidence" value="ECO:0007669"/>
    <property type="project" value="InterPro"/>
</dbReference>
<feature type="region of interest" description="Disordered" evidence="1">
    <location>
        <begin position="1719"/>
        <end position="1807"/>
    </location>
</feature>
<dbReference type="InterPro" id="IPR021605">
    <property type="entry name" value="Pcf11_Clp1-ID"/>
</dbReference>
<sequence length="1807" mass="199913">MMKQTRGMAVDQRSGAQEAVNTYMSSLADLTVNSKPHINALTMLAEDYLNYADAIVKAVDDHLQKVPSSVKLPILYLIDSIIKNVGKVYITLFSRNIVQSFSTVFEQVDEKTRHQMYKLRQTWNEIFPEEHLYAMDVKVSSLDPKWPITASPASQYVAATPSQAAPLKIHINPKFFQPNQVATPVAATPPAGGGEVSFPSPATFNTSVPRQPVPAQPQVSAPPKKHPDDEAVLLEQLMQRKRNLLQLQQEKEQFRKKKALSKLLEKVETCVTSMKEKTPDLPTALHPKSEEIIMIKEIPPKSPEVPKVEVRLKEPSNVPRIAPVGTGLVNLVASQRAQRDPRLSKQPKEEVVIEDSSKPQAKSRDPRLTAKAEKRSRSSEKESSSKISRHRSRETSADRNSSSSRHSSRREERDKRSSDRKSSRKSEDRTVSKSKKTSSRSPSKSSSSRSPSKKSISRSPRKSGSSRSPSKSSKSSGKHERRKDSSSSPRKSYSGHRPVSDVADSPDSDGSDSKDNASASSGPSSSDWSASFTKGSYKSRNYVRRNLPEKSPEVVGPASSRDVDLRVNAVPDKEVQPPNSDRLLLSSSSALPSGVPDQILPTIACQDVDLRCLSSSPGKKRRSAEPEDGPPPLKKNKAAHIEMLFGKQDVDLRQMDLGNGLASEAPSPPPPPIISSPERGAMLKDPNLGWSKFKQTHSPSPAGLRSPAFPRSSRHDRLGHSSGIRELNQREDTDMRNPINGLEASKPDFEAILRQATEQYHNGTMSHADYDQIRMRVFRMHETAKIREAQRNDYSRRDGWDRRLKEKDYRHGLASPDTEHYGDIDERYQAPVKKPLLPLPDVPPVPLQDGRPQRHMSQRMPGPMQSQGYARPPRSMHGAGPRQPPRGSWRYSRGGASFRDNTILPHADKFILEAIAHDPMKTITIDNIAREIRFYGINAVAMMSADDPREIAFDPGEANVIINKVNIPCSFNEPAKEVLINGETYRVHLGAPTRELYINDEGFECQFNCPPKDILLATGELFSIQLQSDEAPKVHVGVQRRDLVAGRVMLVIDAEICIPIFLDAKPQRFDIDGVPHVIKFADCLETVLVNNHPFNIKFGGPAVPITVNSMRHYIRLTELPPGVVPGEVEIVSMVYHFRQPPHPAGAGAGADVAGASWAGPGPGSAPTAQAGSLARNFDTDHEPALPVRGGLPGLSRPGTSKKINKSKGRRDPTESLKPARVEERQMPPEMFQALQPALLGLLPGSKNTGYNSTPSATSGAFGMRQNIGAGSTSGTESSTSTSITSSSSTYPSSEPEATTSTGSNGIPFIQQDLNIHKLLQSLYDTGLIAKKDTNVVKEEKDIKKIHEVDFKDSKSLKVNQPAIIDILYSGIQCSSCGTRFPPEQTEKYSAHLDWHFRQNRRDKDSQRKPQSRKWYYDVSDWIQFEEIDDTLDKAQNWFDTQQTEAAKFEEIEEEEIQSVPSKDFPEGTICELCHDKFDQFYNEDKEEWHLKDCLVADGLPYHPFCYKDYRVSVESKDGEQTDNVEDEDKMDTSETPEMSTVEVGKESKESNDKLIKEEKPDIDLKIENVDNTGNLEQDKPVSDESSNTVVVKQEILDGEPSDNAEGGACDKMEVKCESSEEGNQIDENAVQKSEGAEEENQGETKKEEDAEPKELQESATADSEDTVVAADAASEADAGNEADVQEEPKTLEEKLLHDPITDTTSAVVSCSIDGNLELAQAPPTLPTIPNRIKINIQSKPIVKPIEETKDVSDKEEEGSGGEGQDGSQQDPSDEKPIVFKPKLLGRKLKEMPPMRKGNETSGLCSVM</sequence>
<organism evidence="3 4">
    <name type="scientific">Frankliniella fusca</name>
    <dbReference type="NCBI Taxonomy" id="407009"/>
    <lineage>
        <taxon>Eukaryota</taxon>
        <taxon>Metazoa</taxon>
        <taxon>Ecdysozoa</taxon>
        <taxon>Arthropoda</taxon>
        <taxon>Hexapoda</taxon>
        <taxon>Insecta</taxon>
        <taxon>Pterygota</taxon>
        <taxon>Neoptera</taxon>
        <taxon>Paraneoptera</taxon>
        <taxon>Thysanoptera</taxon>
        <taxon>Terebrantia</taxon>
        <taxon>Thripoidea</taxon>
        <taxon>Thripidae</taxon>
        <taxon>Frankliniella</taxon>
    </lineage>
</organism>
<dbReference type="InterPro" id="IPR006569">
    <property type="entry name" value="CID_dom"/>
</dbReference>
<dbReference type="InterPro" id="IPR047415">
    <property type="entry name" value="Pcf11_CID"/>
</dbReference>
<reference evidence="3" key="1">
    <citation type="submission" date="2021-07" db="EMBL/GenBank/DDBJ databases">
        <authorList>
            <person name="Catto M.A."/>
            <person name="Jacobson A."/>
            <person name="Kennedy G."/>
            <person name="Labadie P."/>
            <person name="Hunt B.G."/>
            <person name="Srinivasan R."/>
        </authorList>
    </citation>
    <scope>NUCLEOTIDE SEQUENCE</scope>
    <source>
        <strain evidence="3">PL_HMW_Pooled</strain>
        <tissue evidence="3">Head</tissue>
    </source>
</reference>
<feature type="region of interest" description="Disordered" evidence="1">
    <location>
        <begin position="1515"/>
        <end position="1703"/>
    </location>
</feature>
<dbReference type="SMART" id="SM00582">
    <property type="entry name" value="RPR"/>
    <property type="match status" value="1"/>
</dbReference>
<feature type="compositionally biased region" description="Basic and acidic residues" evidence="1">
    <location>
        <begin position="1209"/>
        <end position="1225"/>
    </location>
</feature>
<feature type="compositionally biased region" description="Basic and acidic residues" evidence="1">
    <location>
        <begin position="1642"/>
        <end position="1656"/>
    </location>
</feature>
<feature type="region of interest" description="Disordered" evidence="1">
    <location>
        <begin position="183"/>
        <end position="226"/>
    </location>
</feature>
<feature type="compositionally biased region" description="Basic and acidic residues" evidence="1">
    <location>
        <begin position="561"/>
        <end position="575"/>
    </location>
</feature>
<feature type="region of interest" description="Disordered" evidence="1">
    <location>
        <begin position="659"/>
        <end position="742"/>
    </location>
</feature>
<proteinExistence type="predicted"/>
<dbReference type="GO" id="GO:0000993">
    <property type="term" value="F:RNA polymerase II complex binding"/>
    <property type="evidence" value="ECO:0007669"/>
    <property type="project" value="InterPro"/>
</dbReference>
<feature type="region of interest" description="Disordered" evidence="1">
    <location>
        <begin position="335"/>
        <end position="592"/>
    </location>
</feature>
<protein>
    <submittedName>
        <fullName evidence="3">Pre-mRNA cleavage complex 2 protein Pcf11</fullName>
    </submittedName>
</protein>
<feature type="compositionally biased region" description="Low complexity" evidence="1">
    <location>
        <begin position="577"/>
        <end position="592"/>
    </location>
</feature>
<feature type="region of interest" description="Disordered" evidence="1">
    <location>
        <begin position="1245"/>
        <end position="1305"/>
    </location>
</feature>
<dbReference type="GO" id="GO:0005849">
    <property type="term" value="C:mRNA cleavage factor complex"/>
    <property type="evidence" value="ECO:0007669"/>
    <property type="project" value="InterPro"/>
</dbReference>
<feature type="compositionally biased region" description="Basic and acidic residues" evidence="1">
    <location>
        <begin position="1608"/>
        <end position="1618"/>
    </location>
</feature>
<feature type="compositionally biased region" description="Low complexity" evidence="1">
    <location>
        <begin position="462"/>
        <end position="475"/>
    </location>
</feature>
<evidence type="ECO:0000313" key="3">
    <source>
        <dbReference type="EMBL" id="KAK3923779.1"/>
    </source>
</evidence>
<evidence type="ECO:0000313" key="4">
    <source>
        <dbReference type="Proteomes" id="UP001219518"/>
    </source>
</evidence>
<dbReference type="CDD" id="cd16982">
    <property type="entry name" value="CID_Pcf11"/>
    <property type="match status" value="1"/>
</dbReference>
<feature type="compositionally biased region" description="Basic and acidic residues" evidence="1">
    <location>
        <begin position="1543"/>
        <end position="1568"/>
    </location>
</feature>
<feature type="compositionally biased region" description="Low complexity" evidence="1">
    <location>
        <begin position="1666"/>
        <end position="1677"/>
    </location>
</feature>
<feature type="compositionally biased region" description="Basic and acidic residues" evidence="1">
    <location>
        <begin position="1686"/>
        <end position="1700"/>
    </location>
</feature>
<dbReference type="PANTHER" id="PTHR15921:SF3">
    <property type="entry name" value="PRE-MRNA CLEAVAGE COMPLEX 2 PROTEIN PCF11"/>
    <property type="match status" value="1"/>
</dbReference>
<dbReference type="Pfam" id="PF04818">
    <property type="entry name" value="CID"/>
    <property type="match status" value="1"/>
</dbReference>
<feature type="compositionally biased region" description="Basic and acidic residues" evidence="1">
    <location>
        <begin position="1787"/>
        <end position="1798"/>
    </location>
</feature>
<dbReference type="InterPro" id="IPR008942">
    <property type="entry name" value="ENTH_VHS"/>
</dbReference>
<name>A0AAE1LM85_9NEOP</name>
<evidence type="ECO:0000256" key="1">
    <source>
        <dbReference type="SAM" id="MobiDB-lite"/>
    </source>
</evidence>
<keyword evidence="4" id="KW-1185">Reference proteome</keyword>
<dbReference type="SUPFAM" id="SSF48464">
    <property type="entry name" value="ENTH/VHS domain"/>
    <property type="match status" value="1"/>
</dbReference>
<dbReference type="Pfam" id="PF11526">
    <property type="entry name" value="Pfc11_Clp1_ID"/>
    <property type="match status" value="1"/>
</dbReference>
<comment type="caution">
    <text evidence="3">The sequence shown here is derived from an EMBL/GenBank/DDBJ whole genome shotgun (WGS) entry which is preliminary data.</text>
</comment>
<dbReference type="PANTHER" id="PTHR15921">
    <property type="entry name" value="PRE-MRNA CLEAVAGE COMPLEX II"/>
    <property type="match status" value="1"/>
</dbReference>
<feature type="compositionally biased region" description="Basic residues" evidence="1">
    <location>
        <begin position="451"/>
        <end position="461"/>
    </location>
</feature>
<feature type="region of interest" description="Disordered" evidence="1">
    <location>
        <begin position="1179"/>
        <end position="1225"/>
    </location>
</feature>
<feature type="compositionally biased region" description="Basic and acidic residues" evidence="1">
    <location>
        <begin position="409"/>
        <end position="431"/>
    </location>
</feature>
<feature type="compositionally biased region" description="Low complexity" evidence="1">
    <location>
        <begin position="1267"/>
        <end position="1303"/>
    </location>
</feature>
<feature type="region of interest" description="Disordered" evidence="1">
    <location>
        <begin position="832"/>
        <end position="894"/>
    </location>
</feature>
<evidence type="ECO:0000259" key="2">
    <source>
        <dbReference type="PROSITE" id="PS51391"/>
    </source>
</evidence>
<dbReference type="GO" id="GO:0005737">
    <property type="term" value="C:cytoplasm"/>
    <property type="evidence" value="ECO:0007669"/>
    <property type="project" value="TreeGrafter"/>
</dbReference>
<dbReference type="Proteomes" id="UP001219518">
    <property type="component" value="Unassembled WGS sequence"/>
</dbReference>
<dbReference type="GO" id="GO:0031124">
    <property type="term" value="P:mRNA 3'-end processing"/>
    <property type="evidence" value="ECO:0007669"/>
    <property type="project" value="InterPro"/>
</dbReference>
<dbReference type="InterPro" id="IPR045154">
    <property type="entry name" value="PCF11-like"/>
</dbReference>
<dbReference type="GO" id="GO:0006369">
    <property type="term" value="P:termination of RNA polymerase II transcription"/>
    <property type="evidence" value="ECO:0007669"/>
    <property type="project" value="InterPro"/>
</dbReference>
<gene>
    <name evidence="3" type="ORF">KUF71_002188</name>
</gene>
<feature type="domain" description="CID" evidence="2">
    <location>
        <begin position="15"/>
        <end position="143"/>
    </location>
</feature>
<feature type="region of interest" description="Disordered" evidence="1">
    <location>
        <begin position="613"/>
        <end position="639"/>
    </location>
</feature>
<reference evidence="3" key="2">
    <citation type="journal article" date="2023" name="BMC Genomics">
        <title>Pest status, molecular evolution, and epigenetic factors derived from the genome assembly of Frankliniella fusca, a thysanopteran phytovirus vector.</title>
        <authorList>
            <person name="Catto M.A."/>
            <person name="Labadie P.E."/>
            <person name="Jacobson A.L."/>
            <person name="Kennedy G.G."/>
            <person name="Srinivasan R."/>
            <person name="Hunt B.G."/>
        </authorList>
    </citation>
    <scope>NUCLEOTIDE SEQUENCE</scope>
    <source>
        <strain evidence="3">PL_HMW_Pooled</strain>
    </source>
</reference>
<feature type="compositionally biased region" description="Pro residues" evidence="1">
    <location>
        <begin position="837"/>
        <end position="846"/>
    </location>
</feature>
<accession>A0AAE1LM85</accession>